<name>A0A6J7GAK5_9ZZZZ</name>
<dbReference type="AlphaFoldDB" id="A0A6J7GAK5"/>
<sequence>MHEGARSFLVGEICRCQDGGAIGVANQLGNVLSVLLLRRQVVEDYVGTLAGNGDGCSTADAGVGTGNQGLTAGQPSGPAVRLLAVVGQGL</sequence>
<reference evidence="1" key="1">
    <citation type="submission" date="2020-05" db="EMBL/GenBank/DDBJ databases">
        <authorList>
            <person name="Chiriac C."/>
            <person name="Salcher M."/>
            <person name="Ghai R."/>
            <person name="Kavagutti S V."/>
        </authorList>
    </citation>
    <scope>NUCLEOTIDE SEQUENCE</scope>
</reference>
<gene>
    <name evidence="1" type="ORF">UFOPK3472_02689</name>
</gene>
<organism evidence="1">
    <name type="scientific">freshwater metagenome</name>
    <dbReference type="NCBI Taxonomy" id="449393"/>
    <lineage>
        <taxon>unclassified sequences</taxon>
        <taxon>metagenomes</taxon>
        <taxon>ecological metagenomes</taxon>
    </lineage>
</organism>
<accession>A0A6J7GAK5</accession>
<dbReference type="EMBL" id="CAFBLX010000215">
    <property type="protein sequence ID" value="CAB4905352.1"/>
    <property type="molecule type" value="Genomic_DNA"/>
</dbReference>
<evidence type="ECO:0000313" key="1">
    <source>
        <dbReference type="EMBL" id="CAB4905352.1"/>
    </source>
</evidence>
<protein>
    <submittedName>
        <fullName evidence="1">Unannotated protein</fullName>
    </submittedName>
</protein>
<proteinExistence type="predicted"/>